<dbReference type="Proteomes" id="UP000323505">
    <property type="component" value="Unassembled WGS sequence"/>
</dbReference>
<evidence type="ECO:0000256" key="1">
    <source>
        <dbReference type="SAM" id="MobiDB-lite"/>
    </source>
</evidence>
<name>A0A5D3FAG7_9ACTN</name>
<dbReference type="Gene3D" id="1.10.10.10">
    <property type="entry name" value="Winged helix-like DNA-binding domain superfamily/Winged helix DNA-binding domain"/>
    <property type="match status" value="1"/>
</dbReference>
<dbReference type="InterPro" id="IPR036390">
    <property type="entry name" value="WH_DNA-bd_sf"/>
</dbReference>
<sequence>MDDRPDPMRDSATYLMFELMRLARRTSVRMFPGGLRLPHMLVLACVARLGPMSQREVAAELRMDPGDLVGIVDALEEAGHVSRRRDPEDRRRYALDATEDGRLALGEALADRARLNEVLFEPLSADEVRLFKDLILRVLAHHDTRFGEPGPCRQPGEDARAETGGRGSHAGR</sequence>
<reference evidence="3 4" key="1">
    <citation type="submission" date="2019-08" db="EMBL/GenBank/DDBJ databases">
        <title>Actinomadura sp. nov. CYP1-5 isolated from mountain soil.</title>
        <authorList>
            <person name="Songsumanus A."/>
            <person name="Kuncharoen N."/>
            <person name="Kudo T."/>
            <person name="Yuki M."/>
            <person name="Igarashi Y."/>
            <person name="Tanasupawat S."/>
        </authorList>
    </citation>
    <scope>NUCLEOTIDE SEQUENCE [LARGE SCALE GENOMIC DNA]</scope>
    <source>
        <strain evidence="3 4">CYP1-5</strain>
    </source>
</reference>
<dbReference type="AlphaFoldDB" id="A0A5D3FAG7"/>
<dbReference type="EMBL" id="VSRQ01000007">
    <property type="protein sequence ID" value="TYK44938.1"/>
    <property type="molecule type" value="Genomic_DNA"/>
</dbReference>
<gene>
    <name evidence="3" type="ORF">FXF68_29985</name>
</gene>
<keyword evidence="4" id="KW-1185">Reference proteome</keyword>
<dbReference type="InterPro" id="IPR036388">
    <property type="entry name" value="WH-like_DNA-bd_sf"/>
</dbReference>
<dbReference type="GO" id="GO:0003700">
    <property type="term" value="F:DNA-binding transcription factor activity"/>
    <property type="evidence" value="ECO:0007669"/>
    <property type="project" value="InterPro"/>
</dbReference>
<dbReference type="PRINTS" id="PR00598">
    <property type="entry name" value="HTHMARR"/>
</dbReference>
<dbReference type="Pfam" id="PF01047">
    <property type="entry name" value="MarR"/>
    <property type="match status" value="1"/>
</dbReference>
<dbReference type="PANTHER" id="PTHR33164">
    <property type="entry name" value="TRANSCRIPTIONAL REGULATOR, MARR FAMILY"/>
    <property type="match status" value="1"/>
</dbReference>
<dbReference type="PANTHER" id="PTHR33164:SF43">
    <property type="entry name" value="HTH-TYPE TRANSCRIPTIONAL REPRESSOR YETL"/>
    <property type="match status" value="1"/>
</dbReference>
<dbReference type="SMART" id="SM00347">
    <property type="entry name" value="HTH_MARR"/>
    <property type="match status" value="1"/>
</dbReference>
<evidence type="ECO:0000259" key="2">
    <source>
        <dbReference type="PROSITE" id="PS50995"/>
    </source>
</evidence>
<proteinExistence type="predicted"/>
<dbReference type="RefSeq" id="WP_148765094.1">
    <property type="nucleotide sequence ID" value="NZ_VSRQ01000007.1"/>
</dbReference>
<feature type="region of interest" description="Disordered" evidence="1">
    <location>
        <begin position="145"/>
        <end position="172"/>
    </location>
</feature>
<dbReference type="PROSITE" id="PS50995">
    <property type="entry name" value="HTH_MARR_2"/>
    <property type="match status" value="1"/>
</dbReference>
<dbReference type="SUPFAM" id="SSF46785">
    <property type="entry name" value="Winged helix' DNA-binding domain"/>
    <property type="match status" value="1"/>
</dbReference>
<organism evidence="3 4">
    <name type="scientific">Actinomadura decatromicini</name>
    <dbReference type="NCBI Taxonomy" id="2604572"/>
    <lineage>
        <taxon>Bacteria</taxon>
        <taxon>Bacillati</taxon>
        <taxon>Actinomycetota</taxon>
        <taxon>Actinomycetes</taxon>
        <taxon>Streptosporangiales</taxon>
        <taxon>Thermomonosporaceae</taxon>
        <taxon>Actinomadura</taxon>
    </lineage>
</organism>
<accession>A0A5D3FAG7</accession>
<protein>
    <submittedName>
        <fullName evidence="3">Winged helix-turn-helix transcriptional regulator</fullName>
    </submittedName>
</protein>
<evidence type="ECO:0000313" key="4">
    <source>
        <dbReference type="Proteomes" id="UP000323505"/>
    </source>
</evidence>
<evidence type="ECO:0000313" key="3">
    <source>
        <dbReference type="EMBL" id="TYK44938.1"/>
    </source>
</evidence>
<comment type="caution">
    <text evidence="3">The sequence shown here is derived from an EMBL/GenBank/DDBJ whole genome shotgun (WGS) entry which is preliminary data.</text>
</comment>
<feature type="domain" description="HTH marR-type" evidence="2">
    <location>
        <begin position="12"/>
        <end position="140"/>
    </location>
</feature>
<dbReference type="GO" id="GO:0006950">
    <property type="term" value="P:response to stress"/>
    <property type="evidence" value="ECO:0007669"/>
    <property type="project" value="TreeGrafter"/>
</dbReference>
<dbReference type="InterPro" id="IPR000835">
    <property type="entry name" value="HTH_MarR-typ"/>
</dbReference>
<dbReference type="InterPro" id="IPR039422">
    <property type="entry name" value="MarR/SlyA-like"/>
</dbReference>